<dbReference type="InterPro" id="IPR005135">
    <property type="entry name" value="Endo/exonuclease/phosphatase"/>
</dbReference>
<feature type="domain" description="Endonuclease/exonuclease/phosphatase" evidence="1">
    <location>
        <begin position="8"/>
        <end position="99"/>
    </location>
</feature>
<evidence type="ECO:0000313" key="2">
    <source>
        <dbReference type="EMBL" id="KAG2625966.1"/>
    </source>
</evidence>
<dbReference type="Pfam" id="PF03372">
    <property type="entry name" value="Exo_endo_phos"/>
    <property type="match status" value="1"/>
</dbReference>
<dbReference type="SUPFAM" id="SSF56219">
    <property type="entry name" value="DNase I-like"/>
    <property type="match status" value="1"/>
</dbReference>
<dbReference type="Gene3D" id="3.60.10.10">
    <property type="entry name" value="Endonuclease/exonuclease/phosphatase"/>
    <property type="match status" value="1"/>
</dbReference>
<evidence type="ECO:0000259" key="1">
    <source>
        <dbReference type="Pfam" id="PF03372"/>
    </source>
</evidence>
<protein>
    <recommendedName>
        <fullName evidence="1">Endonuclease/exonuclease/phosphatase domain-containing protein</fullName>
    </recommendedName>
</protein>
<dbReference type="PANTHER" id="PTHR33710">
    <property type="entry name" value="BNAC02G09200D PROTEIN"/>
    <property type="match status" value="1"/>
</dbReference>
<proteinExistence type="predicted"/>
<sequence>MVLDEWEGPTLLGGDFNLIRDATEKNNGNINYHWSYAFNEWINHWGLVELKNPNRSYTWSNNQEHLIMAVLDRVFTTTDLEAQYPLINVKGASRLGSDHVPLLVNFGTNQEKKPFLFRFEKWWLEQEGFLDIVKKCWESLCHHTDPLEIWQFKLRSLRRKLEGWSLNLNSELKKKKHALLEESDVLYVFSEENNLDDGERARLQEVKCELEHIWQMEETKAKNTAYFQTLANQRNRKKNINALLGPEGECVENKGMLEIVTNFYKKLFGKLNQPFSAPTLMGHQAQTVSLSSFIRDFGT</sequence>
<reference evidence="2" key="1">
    <citation type="submission" date="2020-05" db="EMBL/GenBank/DDBJ databases">
        <title>WGS assembly of Panicum virgatum.</title>
        <authorList>
            <person name="Lovell J.T."/>
            <person name="Jenkins J."/>
            <person name="Shu S."/>
            <person name="Juenger T.E."/>
            <person name="Schmutz J."/>
        </authorList>
    </citation>
    <scope>NUCLEOTIDE SEQUENCE</scope>
    <source>
        <strain evidence="2">AP13</strain>
    </source>
</reference>
<comment type="caution">
    <text evidence="2">The sequence shown here is derived from an EMBL/GenBank/DDBJ whole genome shotgun (WGS) entry which is preliminary data.</text>
</comment>
<accession>A0A8T0UXQ2</accession>
<dbReference type="Proteomes" id="UP000823388">
    <property type="component" value="Chromosome 3K"/>
</dbReference>
<dbReference type="EMBL" id="CM029041">
    <property type="protein sequence ID" value="KAG2625966.1"/>
    <property type="molecule type" value="Genomic_DNA"/>
</dbReference>
<gene>
    <name evidence="2" type="ORF">PVAP13_3KG282500</name>
</gene>
<dbReference type="PANTHER" id="PTHR33710:SF71">
    <property type="entry name" value="ENDONUCLEASE_EXONUCLEASE_PHOSPHATASE DOMAIN-CONTAINING PROTEIN"/>
    <property type="match status" value="1"/>
</dbReference>
<evidence type="ECO:0000313" key="3">
    <source>
        <dbReference type="Proteomes" id="UP000823388"/>
    </source>
</evidence>
<keyword evidence="3" id="KW-1185">Reference proteome</keyword>
<dbReference type="AlphaFoldDB" id="A0A8T0UXQ2"/>
<organism evidence="2 3">
    <name type="scientific">Panicum virgatum</name>
    <name type="common">Blackwell switchgrass</name>
    <dbReference type="NCBI Taxonomy" id="38727"/>
    <lineage>
        <taxon>Eukaryota</taxon>
        <taxon>Viridiplantae</taxon>
        <taxon>Streptophyta</taxon>
        <taxon>Embryophyta</taxon>
        <taxon>Tracheophyta</taxon>
        <taxon>Spermatophyta</taxon>
        <taxon>Magnoliopsida</taxon>
        <taxon>Liliopsida</taxon>
        <taxon>Poales</taxon>
        <taxon>Poaceae</taxon>
        <taxon>PACMAD clade</taxon>
        <taxon>Panicoideae</taxon>
        <taxon>Panicodae</taxon>
        <taxon>Paniceae</taxon>
        <taxon>Panicinae</taxon>
        <taxon>Panicum</taxon>
        <taxon>Panicum sect. Hiantes</taxon>
    </lineage>
</organism>
<name>A0A8T0UXQ2_PANVG</name>
<dbReference type="InterPro" id="IPR036691">
    <property type="entry name" value="Endo/exonu/phosph_ase_sf"/>
</dbReference>
<dbReference type="GO" id="GO:0003824">
    <property type="term" value="F:catalytic activity"/>
    <property type="evidence" value="ECO:0007669"/>
    <property type="project" value="InterPro"/>
</dbReference>